<dbReference type="Gene3D" id="2.170.130.30">
    <property type="match status" value="1"/>
</dbReference>
<protein>
    <recommendedName>
        <fullName evidence="1">Transcobalamin-like C-terminal domain-containing protein</fullName>
    </recommendedName>
</protein>
<reference evidence="2 3" key="1">
    <citation type="journal article" date="2016" name="Nat. Commun.">
        <title>Thousands of microbial genomes shed light on interconnected biogeochemical processes in an aquifer system.</title>
        <authorList>
            <person name="Anantharaman K."/>
            <person name="Brown C.T."/>
            <person name="Hug L.A."/>
            <person name="Sharon I."/>
            <person name="Castelle C.J."/>
            <person name="Probst A.J."/>
            <person name="Thomas B.C."/>
            <person name="Singh A."/>
            <person name="Wilkins M.J."/>
            <person name="Karaoz U."/>
            <person name="Brodie E.L."/>
            <person name="Williams K.H."/>
            <person name="Hubbard S.S."/>
            <person name="Banfield J.F."/>
        </authorList>
    </citation>
    <scope>NUCLEOTIDE SEQUENCE [LARGE SCALE GENOMIC DNA]</scope>
</reference>
<evidence type="ECO:0000313" key="2">
    <source>
        <dbReference type="EMBL" id="OGK54940.1"/>
    </source>
</evidence>
<feature type="domain" description="Transcobalamin-like C-terminal" evidence="1">
    <location>
        <begin position="65"/>
        <end position="132"/>
    </location>
</feature>
<gene>
    <name evidence="2" type="ORF">A3H78_00495</name>
</gene>
<dbReference type="Pfam" id="PF14478">
    <property type="entry name" value="DUF4430"/>
    <property type="match status" value="1"/>
</dbReference>
<dbReference type="InterPro" id="IPR027954">
    <property type="entry name" value="Transcobalamin-like_C"/>
</dbReference>
<evidence type="ECO:0000259" key="1">
    <source>
        <dbReference type="Pfam" id="PF14478"/>
    </source>
</evidence>
<sequence>MKNKLLIFIIGLFILGILVFTYKPPIQKSSETVKTETKKTISIAQTVILSSAEKISNTLTMNENQTALEALKSKTVVQTKGEGENAYVTTINNVEASESKKQYWVFYVNGKPSMVGAGSYKLKNGDNIEWKIATY</sequence>
<comment type="caution">
    <text evidence="2">The sequence shown here is derived from an EMBL/GenBank/DDBJ whole genome shotgun (WGS) entry which is preliminary data.</text>
</comment>
<dbReference type="EMBL" id="MGAV01000012">
    <property type="protein sequence ID" value="OGK54940.1"/>
    <property type="molecule type" value="Genomic_DNA"/>
</dbReference>
<dbReference type="AlphaFoldDB" id="A0A1F7JH42"/>
<dbReference type="Proteomes" id="UP000177418">
    <property type="component" value="Unassembled WGS sequence"/>
</dbReference>
<organism evidence="2 3">
    <name type="scientific">Candidatus Roizmanbacteria bacterium RIFCSPLOWO2_02_FULL_36_11</name>
    <dbReference type="NCBI Taxonomy" id="1802071"/>
    <lineage>
        <taxon>Bacteria</taxon>
        <taxon>Candidatus Roizmaniibacteriota</taxon>
    </lineage>
</organism>
<accession>A0A1F7JH42</accession>
<evidence type="ECO:0000313" key="3">
    <source>
        <dbReference type="Proteomes" id="UP000177418"/>
    </source>
</evidence>
<name>A0A1F7JH42_9BACT</name>
<proteinExistence type="predicted"/>